<evidence type="ECO:0008006" key="3">
    <source>
        <dbReference type="Google" id="ProtNLM"/>
    </source>
</evidence>
<evidence type="ECO:0000313" key="2">
    <source>
        <dbReference type="Proteomes" id="UP000183410"/>
    </source>
</evidence>
<organism evidence="1 2">
    <name type="scientific">Paenibacillus algorifonticola</name>
    <dbReference type="NCBI Taxonomy" id="684063"/>
    <lineage>
        <taxon>Bacteria</taxon>
        <taxon>Bacillati</taxon>
        <taxon>Bacillota</taxon>
        <taxon>Bacilli</taxon>
        <taxon>Bacillales</taxon>
        <taxon>Paenibacillaceae</taxon>
        <taxon>Paenibacillus</taxon>
    </lineage>
</organism>
<proteinExistence type="predicted"/>
<evidence type="ECO:0000313" key="1">
    <source>
        <dbReference type="EMBL" id="SFF23059.1"/>
    </source>
</evidence>
<sequence>MITVIDVWPIIKARMLLQDDALQPLIDTYIAEIEHRILHYCGIESLPRGLLFTWASMTIDAVRVDLANVEEVEDTVGESANVKVGDTSVSAGSAAGGVINTGKAIIEEVVLNYKHDLNRYRKMRW</sequence>
<accession>A0A1I2H1A1</accession>
<protein>
    <recommendedName>
        <fullName evidence="3">Phage gp6-like head-tail connector protein</fullName>
    </recommendedName>
</protein>
<dbReference type="EMBL" id="FONN01000019">
    <property type="protein sequence ID" value="SFF23059.1"/>
    <property type="molecule type" value="Genomic_DNA"/>
</dbReference>
<dbReference type="OrthoDB" id="2229600at2"/>
<name>A0A1I2H1A1_9BACL</name>
<dbReference type="AlphaFoldDB" id="A0A1I2H1A1"/>
<dbReference type="Proteomes" id="UP000183410">
    <property type="component" value="Unassembled WGS sequence"/>
</dbReference>
<keyword evidence="2" id="KW-1185">Reference proteome</keyword>
<dbReference type="RefSeq" id="WP_046233678.1">
    <property type="nucleotide sequence ID" value="NZ_FONN01000019.1"/>
</dbReference>
<gene>
    <name evidence="1" type="ORF">SAMN04487969_11968</name>
</gene>
<reference evidence="2" key="1">
    <citation type="submission" date="2016-10" db="EMBL/GenBank/DDBJ databases">
        <authorList>
            <person name="Varghese N."/>
            <person name="Submissions S."/>
        </authorList>
    </citation>
    <scope>NUCLEOTIDE SEQUENCE [LARGE SCALE GENOMIC DNA]</scope>
    <source>
        <strain evidence="2">CGMCC 1.10223</strain>
    </source>
</reference>